<evidence type="ECO:0000313" key="2">
    <source>
        <dbReference type="Proteomes" id="UP000827872"/>
    </source>
</evidence>
<gene>
    <name evidence="1" type="ORF">K3G42_002190</name>
</gene>
<organism evidence="1 2">
    <name type="scientific">Sphaerodactylus townsendi</name>
    <dbReference type="NCBI Taxonomy" id="933632"/>
    <lineage>
        <taxon>Eukaryota</taxon>
        <taxon>Metazoa</taxon>
        <taxon>Chordata</taxon>
        <taxon>Craniata</taxon>
        <taxon>Vertebrata</taxon>
        <taxon>Euteleostomi</taxon>
        <taxon>Lepidosauria</taxon>
        <taxon>Squamata</taxon>
        <taxon>Bifurcata</taxon>
        <taxon>Gekkota</taxon>
        <taxon>Sphaerodactylidae</taxon>
        <taxon>Sphaerodactylus</taxon>
    </lineage>
</organism>
<evidence type="ECO:0000313" key="1">
    <source>
        <dbReference type="EMBL" id="KAH8010343.1"/>
    </source>
</evidence>
<protein>
    <submittedName>
        <fullName evidence="1">Uncharacterized protein</fullName>
    </submittedName>
</protein>
<keyword evidence="2" id="KW-1185">Reference proteome</keyword>
<sequence>MAAPEAGPVTDQVQLAAGGPLRGPAGKAAGLALESGPGPSPVEQGELALALERVPVEQAELVPVLEQALELELKPAGQARLYSSRSEAQASSDTWSIHQASASDELAPSNRWTANDTFPAKGAVAHIALPKPEG</sequence>
<name>A0ACB8FU19_9SAUR</name>
<dbReference type="EMBL" id="CM037624">
    <property type="protein sequence ID" value="KAH8010343.1"/>
    <property type="molecule type" value="Genomic_DNA"/>
</dbReference>
<dbReference type="Proteomes" id="UP000827872">
    <property type="component" value="Linkage Group LG11"/>
</dbReference>
<accession>A0ACB8FU19</accession>
<comment type="caution">
    <text evidence="1">The sequence shown here is derived from an EMBL/GenBank/DDBJ whole genome shotgun (WGS) entry which is preliminary data.</text>
</comment>
<proteinExistence type="predicted"/>
<reference evidence="1" key="1">
    <citation type="submission" date="2021-08" db="EMBL/GenBank/DDBJ databases">
        <title>The first chromosome-level gecko genome reveals the dynamic sex chromosomes of Neotropical dwarf geckos (Sphaerodactylidae: Sphaerodactylus).</title>
        <authorList>
            <person name="Pinto B.J."/>
            <person name="Keating S.E."/>
            <person name="Gamble T."/>
        </authorList>
    </citation>
    <scope>NUCLEOTIDE SEQUENCE</scope>
    <source>
        <strain evidence="1">TG3544</strain>
    </source>
</reference>